<feature type="transmembrane region" description="Helical" evidence="1">
    <location>
        <begin position="52"/>
        <end position="72"/>
    </location>
</feature>
<gene>
    <name evidence="3" type="ORF">SDC9_199422</name>
</gene>
<keyword evidence="1" id="KW-1133">Transmembrane helix</keyword>
<feature type="transmembrane region" description="Helical" evidence="1">
    <location>
        <begin position="102"/>
        <end position="124"/>
    </location>
</feature>
<dbReference type="EMBL" id="VSSQ01117226">
    <property type="protein sequence ID" value="MPN51773.1"/>
    <property type="molecule type" value="Genomic_DNA"/>
</dbReference>
<protein>
    <recommendedName>
        <fullName evidence="2">CAAX prenyl protease 2/Lysostaphin resistance protein A-like domain-containing protein</fullName>
    </recommendedName>
</protein>
<proteinExistence type="predicted"/>
<evidence type="ECO:0000256" key="1">
    <source>
        <dbReference type="SAM" id="Phobius"/>
    </source>
</evidence>
<dbReference type="GO" id="GO:0004175">
    <property type="term" value="F:endopeptidase activity"/>
    <property type="evidence" value="ECO:0007669"/>
    <property type="project" value="UniProtKB-ARBA"/>
</dbReference>
<comment type="caution">
    <text evidence="3">The sequence shown here is derived from an EMBL/GenBank/DDBJ whole genome shotgun (WGS) entry which is preliminary data.</text>
</comment>
<reference evidence="3" key="1">
    <citation type="submission" date="2019-08" db="EMBL/GenBank/DDBJ databases">
        <authorList>
            <person name="Kucharzyk K."/>
            <person name="Murdoch R.W."/>
            <person name="Higgins S."/>
            <person name="Loffler F."/>
        </authorList>
    </citation>
    <scope>NUCLEOTIDE SEQUENCE</scope>
</reference>
<sequence length="141" mass="16143">MFFGEEFGWRYFLQPRLQKLYGKRCGVLILGFIWGIWHLPLCFTLYNPKTPVYGVIHQVAFCMLLGVFFGYAYIKTENVWAPILIHLANNGIIMLGESFESVITIDGILIGFAVNAIFFLPFLFTNEYKSNNVEESPTDVG</sequence>
<dbReference type="PANTHER" id="PTHR35797">
    <property type="entry name" value="PROTEASE-RELATED"/>
    <property type="match status" value="1"/>
</dbReference>
<feature type="transmembrane region" description="Helical" evidence="1">
    <location>
        <begin position="25"/>
        <end position="46"/>
    </location>
</feature>
<keyword evidence="1" id="KW-0472">Membrane</keyword>
<name>A0A645IX54_9ZZZZ</name>
<feature type="transmembrane region" description="Helical" evidence="1">
    <location>
        <begin position="79"/>
        <end position="96"/>
    </location>
</feature>
<evidence type="ECO:0000259" key="2">
    <source>
        <dbReference type="Pfam" id="PF02517"/>
    </source>
</evidence>
<dbReference type="Pfam" id="PF02517">
    <property type="entry name" value="Rce1-like"/>
    <property type="match status" value="1"/>
</dbReference>
<dbReference type="PANTHER" id="PTHR35797:SF1">
    <property type="entry name" value="PROTEASE"/>
    <property type="match status" value="1"/>
</dbReference>
<dbReference type="AlphaFoldDB" id="A0A645IX54"/>
<feature type="domain" description="CAAX prenyl protease 2/Lysostaphin resistance protein A-like" evidence="2">
    <location>
        <begin position="3"/>
        <end position="91"/>
    </location>
</feature>
<dbReference type="GO" id="GO:0080120">
    <property type="term" value="P:CAAX-box protein maturation"/>
    <property type="evidence" value="ECO:0007669"/>
    <property type="project" value="UniProtKB-ARBA"/>
</dbReference>
<accession>A0A645IX54</accession>
<organism evidence="3">
    <name type="scientific">bioreactor metagenome</name>
    <dbReference type="NCBI Taxonomy" id="1076179"/>
    <lineage>
        <taxon>unclassified sequences</taxon>
        <taxon>metagenomes</taxon>
        <taxon>ecological metagenomes</taxon>
    </lineage>
</organism>
<dbReference type="InterPro" id="IPR003675">
    <property type="entry name" value="Rce1/LyrA-like_dom"/>
</dbReference>
<dbReference type="InterPro" id="IPR042150">
    <property type="entry name" value="MmRce1-like"/>
</dbReference>
<keyword evidence="1" id="KW-0812">Transmembrane</keyword>
<evidence type="ECO:0000313" key="3">
    <source>
        <dbReference type="EMBL" id="MPN51773.1"/>
    </source>
</evidence>